<dbReference type="EMBL" id="LR798257">
    <property type="protein sequence ID" value="CAB5218253.1"/>
    <property type="molecule type" value="Genomic_DNA"/>
</dbReference>
<reference evidence="1" key="1">
    <citation type="submission" date="2020-05" db="EMBL/GenBank/DDBJ databases">
        <authorList>
            <person name="Chiriac C."/>
            <person name="Salcher M."/>
            <person name="Ghai R."/>
            <person name="Kavagutti S V."/>
        </authorList>
    </citation>
    <scope>NUCLEOTIDE SEQUENCE</scope>
</reference>
<gene>
    <name evidence="1" type="ORF">UFOVP204_135</name>
</gene>
<organism evidence="1">
    <name type="scientific">uncultured Caudovirales phage</name>
    <dbReference type="NCBI Taxonomy" id="2100421"/>
    <lineage>
        <taxon>Viruses</taxon>
        <taxon>Duplodnaviria</taxon>
        <taxon>Heunggongvirae</taxon>
        <taxon>Uroviricota</taxon>
        <taxon>Caudoviricetes</taxon>
        <taxon>Peduoviridae</taxon>
        <taxon>Maltschvirus</taxon>
        <taxon>Maltschvirus maltsch</taxon>
    </lineage>
</organism>
<name>A0A6J7WSI0_9CAUD</name>
<sequence length="53" mass="6091">MKYKVWATQSQSFEIIVEANSQDEAGVLAMSLPDSQWEATDFQFTVDYIDEVK</sequence>
<protein>
    <submittedName>
        <fullName evidence="1">Uncharacterized protein</fullName>
    </submittedName>
</protein>
<proteinExistence type="predicted"/>
<accession>A0A6J7WSI0</accession>
<evidence type="ECO:0000313" key="1">
    <source>
        <dbReference type="EMBL" id="CAB5218253.1"/>
    </source>
</evidence>